<organism evidence="7">
    <name type="scientific">marine metagenome</name>
    <dbReference type="NCBI Taxonomy" id="408172"/>
    <lineage>
        <taxon>unclassified sequences</taxon>
        <taxon>metagenomes</taxon>
        <taxon>ecological metagenomes</taxon>
    </lineage>
</organism>
<dbReference type="AlphaFoldDB" id="A0A382IQE0"/>
<evidence type="ECO:0000256" key="4">
    <source>
        <dbReference type="ARBA" id="ARBA00022825"/>
    </source>
</evidence>
<keyword evidence="5" id="KW-0812">Transmembrane</keyword>
<sequence>MVDIKEKNNIKGFESSLVNEFVKEMLKEQRRNRRWGIFFKLIFVIYIAAFFVIYAYENTSIGNFSNQKHTALIEINGIISAETEANADFIITGLRRAYEDKNTQGIILRINSPGGSPVQAGYVNDEIKRLKVKYPDIPIFAVITDICASGGYYIAAAADKIFANKASVVGSIGVVMAGFGFVGAIEKLGIERRLLHSGDHKALMDPFSPLDFFEEAHMQKILDKIHQQFISVVK</sequence>
<dbReference type="SUPFAM" id="SSF52096">
    <property type="entry name" value="ClpP/crotonase"/>
    <property type="match status" value="1"/>
</dbReference>
<feature type="transmembrane region" description="Helical" evidence="5">
    <location>
        <begin position="35"/>
        <end position="56"/>
    </location>
</feature>
<gene>
    <name evidence="7" type="ORF">METZ01_LOCUS254690</name>
</gene>
<dbReference type="InterPro" id="IPR047272">
    <property type="entry name" value="S49_SppA_C"/>
</dbReference>
<dbReference type="GO" id="GO:0008236">
    <property type="term" value="F:serine-type peptidase activity"/>
    <property type="evidence" value="ECO:0007669"/>
    <property type="project" value="UniProtKB-KW"/>
</dbReference>
<accession>A0A382IQE0</accession>
<feature type="domain" description="Peptidase S49" evidence="6">
    <location>
        <begin position="136"/>
        <end position="233"/>
    </location>
</feature>
<dbReference type="PANTHER" id="PTHR42987">
    <property type="entry name" value="PEPTIDASE S49"/>
    <property type="match status" value="1"/>
</dbReference>
<evidence type="ECO:0000256" key="5">
    <source>
        <dbReference type="SAM" id="Phobius"/>
    </source>
</evidence>
<dbReference type="Gene3D" id="3.90.226.10">
    <property type="entry name" value="2-enoyl-CoA Hydratase, Chain A, domain 1"/>
    <property type="match status" value="1"/>
</dbReference>
<keyword evidence="5" id="KW-1133">Transmembrane helix</keyword>
<name>A0A382IQE0_9ZZZZ</name>
<dbReference type="EMBL" id="UINC01068884">
    <property type="protein sequence ID" value="SVC01836.1"/>
    <property type="molecule type" value="Genomic_DNA"/>
</dbReference>
<dbReference type="InterPro" id="IPR029045">
    <property type="entry name" value="ClpP/crotonase-like_dom_sf"/>
</dbReference>
<keyword evidence="5" id="KW-0472">Membrane</keyword>
<reference evidence="7" key="1">
    <citation type="submission" date="2018-05" db="EMBL/GenBank/DDBJ databases">
        <authorList>
            <person name="Lanie J.A."/>
            <person name="Ng W.-L."/>
            <person name="Kazmierczak K.M."/>
            <person name="Andrzejewski T.M."/>
            <person name="Davidsen T.M."/>
            <person name="Wayne K.J."/>
            <person name="Tettelin H."/>
            <person name="Glass J.I."/>
            <person name="Rusch D."/>
            <person name="Podicherti R."/>
            <person name="Tsui H.-C.T."/>
            <person name="Winkler M.E."/>
        </authorList>
    </citation>
    <scope>NUCLEOTIDE SEQUENCE</scope>
</reference>
<evidence type="ECO:0000256" key="1">
    <source>
        <dbReference type="ARBA" id="ARBA00008683"/>
    </source>
</evidence>
<keyword evidence="4" id="KW-0720">Serine protease</keyword>
<proteinExistence type="inferred from homology"/>
<evidence type="ECO:0000256" key="2">
    <source>
        <dbReference type="ARBA" id="ARBA00022670"/>
    </source>
</evidence>
<dbReference type="GO" id="GO:0006508">
    <property type="term" value="P:proteolysis"/>
    <property type="evidence" value="ECO:0007669"/>
    <property type="project" value="UniProtKB-KW"/>
</dbReference>
<feature type="non-terminal residue" evidence="7">
    <location>
        <position position="234"/>
    </location>
</feature>
<dbReference type="CDD" id="cd07023">
    <property type="entry name" value="S49_Sppa_N_C"/>
    <property type="match status" value="1"/>
</dbReference>
<dbReference type="Pfam" id="PF01343">
    <property type="entry name" value="Peptidase_S49"/>
    <property type="match status" value="1"/>
</dbReference>
<evidence type="ECO:0000256" key="3">
    <source>
        <dbReference type="ARBA" id="ARBA00022801"/>
    </source>
</evidence>
<dbReference type="PANTHER" id="PTHR42987:SF8">
    <property type="entry name" value="PROTEINASE"/>
    <property type="match status" value="1"/>
</dbReference>
<keyword evidence="2" id="KW-0645">Protease</keyword>
<comment type="similarity">
    <text evidence="1">Belongs to the peptidase S49 family.</text>
</comment>
<feature type="transmembrane region" description="Helical" evidence="5">
    <location>
        <begin position="137"/>
        <end position="155"/>
    </location>
</feature>
<feature type="transmembrane region" description="Helical" evidence="5">
    <location>
        <begin position="167"/>
        <end position="185"/>
    </location>
</feature>
<evidence type="ECO:0000313" key="7">
    <source>
        <dbReference type="EMBL" id="SVC01836.1"/>
    </source>
</evidence>
<dbReference type="InterPro" id="IPR002142">
    <property type="entry name" value="Peptidase_S49"/>
</dbReference>
<keyword evidence="3" id="KW-0378">Hydrolase</keyword>
<evidence type="ECO:0000259" key="6">
    <source>
        <dbReference type="Pfam" id="PF01343"/>
    </source>
</evidence>
<protein>
    <recommendedName>
        <fullName evidence="6">Peptidase S49 domain-containing protein</fullName>
    </recommendedName>
</protein>